<evidence type="ECO:0000256" key="1">
    <source>
        <dbReference type="ARBA" id="ARBA00022553"/>
    </source>
</evidence>
<dbReference type="GO" id="GO:0003677">
    <property type="term" value="F:DNA binding"/>
    <property type="evidence" value="ECO:0007669"/>
    <property type="project" value="UniProtKB-KW"/>
</dbReference>
<accession>A0A660S9T3</accession>
<evidence type="ECO:0000313" key="9">
    <source>
        <dbReference type="Proteomes" id="UP000282321"/>
    </source>
</evidence>
<dbReference type="InterPro" id="IPR011006">
    <property type="entry name" value="CheY-like_superfamily"/>
</dbReference>
<keyword evidence="1 6" id="KW-0597">Phosphoprotein</keyword>
<feature type="modified residue" description="4-aspartylphosphate" evidence="6">
    <location>
        <position position="52"/>
    </location>
</feature>
<dbReference type="PANTHER" id="PTHR44591">
    <property type="entry name" value="STRESS RESPONSE REGULATOR PROTEIN 1"/>
    <property type="match status" value="1"/>
</dbReference>
<evidence type="ECO:0000256" key="3">
    <source>
        <dbReference type="ARBA" id="ARBA00023015"/>
    </source>
</evidence>
<dbReference type="PROSITE" id="PS50110">
    <property type="entry name" value="RESPONSE_REGULATORY"/>
    <property type="match status" value="1"/>
</dbReference>
<keyword evidence="3" id="KW-0805">Transcription regulation</keyword>
<proteinExistence type="predicted"/>
<dbReference type="InterPro" id="IPR001789">
    <property type="entry name" value="Sig_transdc_resp-reg_receiver"/>
</dbReference>
<dbReference type="GO" id="GO:0000160">
    <property type="term" value="P:phosphorelay signal transduction system"/>
    <property type="evidence" value="ECO:0007669"/>
    <property type="project" value="UniProtKB-KW"/>
</dbReference>
<dbReference type="SUPFAM" id="SSF52172">
    <property type="entry name" value="CheY-like"/>
    <property type="match status" value="1"/>
</dbReference>
<evidence type="ECO:0000313" key="8">
    <source>
        <dbReference type="EMBL" id="RKX66049.1"/>
    </source>
</evidence>
<evidence type="ECO:0000256" key="6">
    <source>
        <dbReference type="PROSITE-ProRule" id="PRU00169"/>
    </source>
</evidence>
<dbReference type="PANTHER" id="PTHR44591:SF3">
    <property type="entry name" value="RESPONSE REGULATORY DOMAIN-CONTAINING PROTEIN"/>
    <property type="match status" value="1"/>
</dbReference>
<name>A0A660S9T3_UNCT6</name>
<organism evidence="8 9">
    <name type="scientific">candidate division TA06 bacterium</name>
    <dbReference type="NCBI Taxonomy" id="2250710"/>
    <lineage>
        <taxon>Bacteria</taxon>
        <taxon>Bacteria division TA06</taxon>
    </lineage>
</organism>
<keyword evidence="5" id="KW-0804">Transcription</keyword>
<evidence type="ECO:0000256" key="4">
    <source>
        <dbReference type="ARBA" id="ARBA00023125"/>
    </source>
</evidence>
<gene>
    <name evidence="8" type="ORF">DRP44_04940</name>
</gene>
<dbReference type="AlphaFoldDB" id="A0A660S9T3"/>
<evidence type="ECO:0000259" key="7">
    <source>
        <dbReference type="PROSITE" id="PS50110"/>
    </source>
</evidence>
<dbReference type="InterPro" id="IPR050595">
    <property type="entry name" value="Bact_response_regulator"/>
</dbReference>
<sequence length="120" mass="13767">MKRILIVDDEPDLLDLIELILTNEGYEVNKAQNGKTAVELASKNNYDLIIMDIMMPEMDGWETIKTIRAEKKNLNLPVVMLTCRDNSQDKYFAIQEGVEDYVTKPFTPNQLVSIIENIFA</sequence>
<reference evidence="8 9" key="1">
    <citation type="submission" date="2018-06" db="EMBL/GenBank/DDBJ databases">
        <title>Extensive metabolic versatility and redundancy in microbially diverse, dynamic hydrothermal sediments.</title>
        <authorList>
            <person name="Dombrowski N."/>
            <person name="Teske A."/>
            <person name="Baker B.J."/>
        </authorList>
    </citation>
    <scope>NUCLEOTIDE SEQUENCE [LARGE SCALE GENOMIC DNA]</scope>
    <source>
        <strain evidence="8">B35_G9</strain>
    </source>
</reference>
<dbReference type="Gene3D" id="3.40.50.2300">
    <property type="match status" value="1"/>
</dbReference>
<dbReference type="Proteomes" id="UP000282321">
    <property type="component" value="Unassembled WGS sequence"/>
</dbReference>
<dbReference type="SMART" id="SM00448">
    <property type="entry name" value="REC"/>
    <property type="match status" value="1"/>
</dbReference>
<evidence type="ECO:0000256" key="2">
    <source>
        <dbReference type="ARBA" id="ARBA00023012"/>
    </source>
</evidence>
<keyword evidence="4" id="KW-0238">DNA-binding</keyword>
<dbReference type="FunFam" id="3.40.50.2300:FF:000001">
    <property type="entry name" value="DNA-binding response regulator PhoB"/>
    <property type="match status" value="1"/>
</dbReference>
<protein>
    <recommendedName>
        <fullName evidence="7">Response regulatory domain-containing protein</fullName>
    </recommendedName>
</protein>
<keyword evidence="2" id="KW-0902">Two-component regulatory system</keyword>
<dbReference type="Pfam" id="PF00072">
    <property type="entry name" value="Response_reg"/>
    <property type="match status" value="1"/>
</dbReference>
<dbReference type="CDD" id="cd17574">
    <property type="entry name" value="REC_OmpR"/>
    <property type="match status" value="1"/>
</dbReference>
<feature type="domain" description="Response regulatory" evidence="7">
    <location>
        <begin position="3"/>
        <end position="119"/>
    </location>
</feature>
<dbReference type="EMBL" id="QNBC01000058">
    <property type="protein sequence ID" value="RKX66049.1"/>
    <property type="molecule type" value="Genomic_DNA"/>
</dbReference>
<evidence type="ECO:0000256" key="5">
    <source>
        <dbReference type="ARBA" id="ARBA00023163"/>
    </source>
</evidence>
<comment type="caution">
    <text evidence="8">The sequence shown here is derived from an EMBL/GenBank/DDBJ whole genome shotgun (WGS) entry which is preliminary data.</text>
</comment>